<dbReference type="InterPro" id="IPR006530">
    <property type="entry name" value="YD"/>
</dbReference>
<dbReference type="Gene3D" id="2.60.120.200">
    <property type="match status" value="2"/>
</dbReference>
<dbReference type="OrthoDB" id="4981820at2"/>
<dbReference type="Pfam" id="PF13385">
    <property type="entry name" value="Laminin_G_3"/>
    <property type="match status" value="2"/>
</dbReference>
<dbReference type="Pfam" id="PF07591">
    <property type="entry name" value="PT-HINT"/>
    <property type="match status" value="1"/>
</dbReference>
<dbReference type="STRING" id="504805.SAMN05421505_1318"/>
<dbReference type="Gene3D" id="2.170.16.10">
    <property type="entry name" value="Hedgehog/Intein (Hint) domain"/>
    <property type="match status" value="1"/>
</dbReference>
<evidence type="ECO:0000256" key="4">
    <source>
        <dbReference type="SAM" id="MobiDB-lite"/>
    </source>
</evidence>
<name>A0A1G8H7X0_9ACTN</name>
<dbReference type="SUPFAM" id="SSF49899">
    <property type="entry name" value="Concanavalin A-like lectins/glucanases"/>
    <property type="match status" value="2"/>
</dbReference>
<dbReference type="Proteomes" id="UP000198923">
    <property type="component" value="Unassembled WGS sequence"/>
</dbReference>
<keyword evidence="8" id="KW-1185">Reference proteome</keyword>
<evidence type="ECO:0000313" key="7">
    <source>
        <dbReference type="EMBL" id="SDI02659.1"/>
    </source>
</evidence>
<evidence type="ECO:0000256" key="1">
    <source>
        <dbReference type="ARBA" id="ARBA00022729"/>
    </source>
</evidence>
<accession>A0A1G8H7X0</accession>
<dbReference type="Gene3D" id="2.180.10.10">
    <property type="entry name" value="RHS repeat-associated core"/>
    <property type="match status" value="4"/>
</dbReference>
<sequence>MRSVLRCLRSVRWMSWLAITVFALTIPGLIQLTATPVRAEPKQPPEPTLEQIRATMPKQLSGTAAKRPHLVDASATKAQSSKKVKKGVKPFKRPKNALPIEGRFVDEAAEGWERSPKSGRPIAPAIRRAEEPIQRPGGRPASASGLVGALSVFCHNYESWREERRYTEGSIVTHISRLWEAHITTGSGPPGGPSSWMWLDRGSCTTVDPPSFRKISPDNEEFLSTRTPTLSAWATNSASTIMEYKFEICDNAEMMGTGCENSGYIHSGGWVVSSGFVKWSREYWWKVTVRDTIRHQTITSDVRSFSTGVRQPSVTSQLSSRGANGQAFHQLAGNYTTAFTDAQVKVAGPPLTLVRSYNSKDFRTTGMFGAGWSTRWDMRVQEEPGTVPATLLVTYPDGREVRFADNGDGTFQSPPGMYATVGVVTGGGWRLMDKSSTVYLFDVQGRLIKITDGRGREQTLNYGVNGKLTSVTGVGGRSLSFAWTGDNVTSVTTDPVDGTALTWTYEYNSGKLTKVCSPAAALNCTTYVYGAGSSYQSAVLNSEPTGYWRLGDATHSSTAANLGRFGGSGVYGSNVTLGRPGALSGVTDTAVEFNNSTIEFSPNRLTKIANQGSTEIWFKTTQSGILVVNEPDDSDLSNQVGRGAILYVGLDGKLRGDYNESTTPITSSAPVNDGQWHHAVLTATGSTQILYLDGHQVGTKNGSAEGNYTHAMLGHGYVRSNHSPSVPGGLDAVVAFFPYYGFMDEFAVYDKALTPAEVQTHYAARLNTPNLMTKITLPSGRVWMENTYDSETGRVATHTDEHGGLWKIGPAYGGTVVVTDPHNGTMTYEHDPWRGYRLISEKDQLGKATRYEYDTGGFVSKVTDRNGIVTLNTHDKRGNLLTTLDCDPQIAGSCSATPERYTYYLNATDEFDPRNDQRTAYRDGRSTSETDNTYATTWEYNQYGEQTKETTPATLDFPTGRSAAATYTDGTEPAVGGGTTPAGLIKTETDARGTTASYKYTAAGDLAEETDAGGLVLRYEYDALGRTTARVEVSQAHPTGVRTTFTYSPLGQLLTHTGAGVLNEVTRTTHTAETRYTYNPDGKTLTTSVVDLTGGNPERKVTYTYDTHGRVATVTGAEGGVVSHTWDNTGARTTTTDELGNVIAYGYTARGELATRTLKNWTGSPVAPQPPADLVLESYAYDFEGRLASSTDAMGRTVARTYLPDDAVATTKAVGARLNGSTSGRDVVLESNTYDAAGNLTQQVTGGGHETTTFVYDAADRLTSRTFDPTGLGRTVTYTYDANDNVTRETLSATGTSRTESVEFAYNADDLVTRQTIENGTQDIERTWTRDDRGLVTSSTSPRGNLPGATGFKTEYNYDNAGRLIEIVAPQVQVERAGTASAVRPTSRFGYDNAGRRTHVIDPEGRASTTHYDRLGRVTSTQGTTYFAPLGNAPAPLAGAAGHWKMDEGTGTTLADAIGGRTATLSGTTAWVPGRTGSGVQFGANTHAVTAAPVLTTNASYTVSAWVRLTRGDLNATVASQNGTTKNAFKLAYAPSDGKWRFVTYDTDSTTAAEKRAVSNRNAKLNEWTHLAGVFDAASNRIRLYENGELVAANTVAATFNATGGFLIGRSQHNGAYEQSFRGDIDEVQTYGRALNNNEVRALAGAAPTTAYTYDAAGQVTQFTDTRGSTWATEYDALGNRVRVTEPGPNNQPGGQWVYEYNVLGELLGAVDPTGASTGSTYDDLGRAITATVVERRPTLNTLTTTLEYDDAGNKTREIGPGGRTTLFDVNRAGEVTAETDPMNDVTRFAYDLAGRAVKITNPLGNATVTDYDLAGREIATKDLDAVGTVLRETSTGYDVDGNSINETSAEGHVVQRTFDASGEITQLVEPVTAAQSITTTFGYDAVGNLTRTTDGRNNTVWTTYNSLGLVESTLEASTTAHATSSDRTWTISYDPGGNALTTLAPGGVRVDRVYDHLGRAVRETGAGAEVATPQRDYTYDLAGRETGIGDYTLEYNDRGLLTKVTKGATQVASFTHDAYGNPTQRVDPAGTAGFTWDNDDRLASAADPVTGRAFTYGYDAADRLATLTSANPGNGQTFEYDPMDRLLVHTLKDGGGAQLAKITYGWDKDDRLTSKVTEGTAGAGNNTYAYDQAGRLTSWTAPGGNVTTYEWDAAGNRTRAGADTFTYDERNRLTSGGGTDYTYTPRGTLASESTGGTTRNLAFDAYDRLITDGDVTYGYDAMGRLASRTKAGAEERYVYSGIDNDITAVTDAAGAVQAKYGRDPSGQLLSMQEGTGPALGVLSDQHGDVVATYSGTALVDSTAYDPFGEVTARVGSQRRLGYQGEYTDPDTGKVNMLARWYQPGTGGFISRDDVALSPYPSINLNRYTYGMGNPLSMTDPSGNCPFCLPLLFHAARIAAQLIARQIAQRAAAEAARRAAAYAAQMAQRRMAQEAAKRMAMEAAKRRAAQEAAKRTTAQAGKKAVAQTGQRKAVQETAKKTAQQGSKGKNNPKAHAAKSPKKGNAGPKASSKNAKSSPKANKSSPKSNKGGPKTNKGAKSNKGGSKSAKGKSGKSNKGSSKGNSKGSGNKGSKSGKSGKGKSGKSSGSGKSGKGSSKNNTKNELSHDIVDTITEDFGVGPTTGDADACFSWKGCAKDLIEDVVEDTTEDLIDEIIDEVTPQIPAESPGSDTCNIGNSFAPGTLVLMADGSRKPIEDIKVGDQVLASDPETGRTGSRPVVILITGGGDKTLIDITVTGEGIRGPPGGGDVLTATGNHPFWVPELREWLPASQLKPGMLLQTSAGTYAQVATVETRTARQRVHNLTVDDLHTYHVVAGDRAVLVHNTGGNGHKCDVTVTDSEGSFKAKFELESGDMTSEEKSLGYPNNAAFTHTEHRFSRMAGASTGPKVSLPNDPFAGLHQLKPGDNVTMQGQLPPCTRCKGAMNRMVGELGVSVVYSWIGPKGAGSWVAGK</sequence>
<dbReference type="SMART" id="SM00306">
    <property type="entry name" value="HintN"/>
    <property type="match status" value="1"/>
</dbReference>
<dbReference type="EMBL" id="FNCN01000031">
    <property type="protein sequence ID" value="SDI02659.1"/>
    <property type="molecule type" value="Genomic_DNA"/>
</dbReference>
<feature type="compositionally biased region" description="Basic and acidic residues" evidence="4">
    <location>
        <begin position="2438"/>
        <end position="2454"/>
    </location>
</feature>
<dbReference type="InterPro" id="IPR045351">
    <property type="entry name" value="DUF6531"/>
</dbReference>
<evidence type="ECO:0000313" key="8">
    <source>
        <dbReference type="Proteomes" id="UP000198923"/>
    </source>
</evidence>
<dbReference type="NCBIfam" id="TIGR01643">
    <property type="entry name" value="YD_repeat_2x"/>
    <property type="match status" value="9"/>
</dbReference>
<dbReference type="Gene3D" id="2.10.10.20">
    <property type="entry name" value="Carbohydrate-binding module superfamily 5/12"/>
    <property type="match status" value="1"/>
</dbReference>
<dbReference type="InterPro" id="IPR013320">
    <property type="entry name" value="ConA-like_dom_sf"/>
</dbReference>
<feature type="compositionally biased region" description="Polar residues" evidence="4">
    <location>
        <begin position="2480"/>
        <end position="2489"/>
    </location>
</feature>
<dbReference type="SMART" id="SM00560">
    <property type="entry name" value="LamGL"/>
    <property type="match status" value="1"/>
</dbReference>
<evidence type="ECO:0000259" key="5">
    <source>
        <dbReference type="SMART" id="SM00306"/>
    </source>
</evidence>
<dbReference type="Pfam" id="PF14427">
    <property type="entry name" value="Pput2613-deam"/>
    <property type="match status" value="1"/>
</dbReference>
<dbReference type="CDD" id="cd00110">
    <property type="entry name" value="LamG"/>
    <property type="match status" value="1"/>
</dbReference>
<dbReference type="InterPro" id="IPR022385">
    <property type="entry name" value="Rhs_assc_core"/>
</dbReference>
<dbReference type="Pfam" id="PF20148">
    <property type="entry name" value="DUF6531"/>
    <property type="match status" value="1"/>
</dbReference>
<feature type="region of interest" description="Disordered" evidence="4">
    <location>
        <begin position="966"/>
        <end position="985"/>
    </location>
</feature>
<keyword evidence="2" id="KW-0677">Repeat</keyword>
<dbReference type="InterPro" id="IPR006558">
    <property type="entry name" value="LamG-like"/>
</dbReference>
<dbReference type="InterPro" id="IPR036844">
    <property type="entry name" value="Hint_dom_sf"/>
</dbReference>
<dbReference type="SUPFAM" id="SSF51294">
    <property type="entry name" value="Hedgehog/intein (Hint) domain"/>
    <property type="match status" value="1"/>
</dbReference>
<gene>
    <name evidence="7" type="ORF">SAMN05421505_1318</name>
</gene>
<dbReference type="InterPro" id="IPR027472">
    <property type="entry name" value="Pput2613-NH3ase"/>
</dbReference>
<reference evidence="7 8" key="1">
    <citation type="submission" date="2016-10" db="EMBL/GenBank/DDBJ databases">
        <authorList>
            <person name="de Groot N.N."/>
        </authorList>
    </citation>
    <scope>NUCLEOTIDE SEQUENCE [LARGE SCALE GENOMIC DNA]</scope>
    <source>
        <strain evidence="7 8">CPCC 201354</strain>
    </source>
</reference>
<feature type="domain" description="LamG-like jellyroll fold" evidence="6">
    <location>
        <begin position="1499"/>
        <end position="1638"/>
    </location>
</feature>
<protein>
    <submittedName>
        <fullName evidence="7">RHS repeat-associated core domain-containing protein</fullName>
    </submittedName>
</protein>
<feature type="region of interest" description="Disordered" evidence="4">
    <location>
        <begin position="60"/>
        <end position="89"/>
    </location>
</feature>
<keyword evidence="3" id="KW-1015">Disulfide bond</keyword>
<keyword evidence="1" id="KW-0732">Signal</keyword>
<organism evidence="7 8">
    <name type="scientific">Sinosporangium album</name>
    <dbReference type="NCBI Taxonomy" id="504805"/>
    <lineage>
        <taxon>Bacteria</taxon>
        <taxon>Bacillati</taxon>
        <taxon>Actinomycetota</taxon>
        <taxon>Actinomycetes</taxon>
        <taxon>Streptosporangiales</taxon>
        <taxon>Streptosporangiaceae</taxon>
        <taxon>Sinosporangium</taxon>
    </lineage>
</organism>
<feature type="compositionally biased region" description="Low complexity" evidence="4">
    <location>
        <begin position="2555"/>
        <end position="2575"/>
    </location>
</feature>
<dbReference type="CDD" id="cd00081">
    <property type="entry name" value="Hint"/>
    <property type="match status" value="1"/>
</dbReference>
<dbReference type="InterPro" id="IPR056823">
    <property type="entry name" value="TEN-like_YD-shell"/>
</dbReference>
<feature type="compositionally biased region" description="Low complexity" evidence="4">
    <location>
        <begin position="2583"/>
        <end position="2599"/>
    </location>
</feature>
<evidence type="ECO:0000259" key="6">
    <source>
        <dbReference type="SMART" id="SM00560"/>
    </source>
</evidence>
<dbReference type="NCBIfam" id="TIGR03696">
    <property type="entry name" value="Rhs_assc_core"/>
    <property type="match status" value="1"/>
</dbReference>
<dbReference type="InterPro" id="IPR031325">
    <property type="entry name" value="RHS_repeat"/>
</dbReference>
<feature type="region of interest" description="Disordered" evidence="4">
    <location>
        <begin position="2438"/>
        <end position="2604"/>
    </location>
</feature>
<feature type="region of interest" description="Disordered" evidence="4">
    <location>
        <begin position="111"/>
        <end position="142"/>
    </location>
</feature>
<dbReference type="Pfam" id="PF05593">
    <property type="entry name" value="RHS_repeat"/>
    <property type="match status" value="6"/>
</dbReference>
<dbReference type="PANTHER" id="PTHR32305">
    <property type="match status" value="1"/>
</dbReference>
<feature type="compositionally biased region" description="Basic residues" evidence="4">
    <location>
        <begin position="2490"/>
        <end position="2501"/>
    </location>
</feature>
<proteinExistence type="predicted"/>
<dbReference type="Pfam" id="PF25023">
    <property type="entry name" value="TEN_YD-shell"/>
    <property type="match status" value="1"/>
</dbReference>
<dbReference type="InterPro" id="IPR003587">
    <property type="entry name" value="Hint_dom_N"/>
</dbReference>
<dbReference type="InterPro" id="IPR001791">
    <property type="entry name" value="Laminin_G"/>
</dbReference>
<feature type="compositionally biased region" description="Low complexity" evidence="4">
    <location>
        <begin position="2504"/>
        <end position="2547"/>
    </location>
</feature>
<evidence type="ECO:0000256" key="2">
    <source>
        <dbReference type="ARBA" id="ARBA00022737"/>
    </source>
</evidence>
<dbReference type="InterPro" id="IPR050708">
    <property type="entry name" value="T6SS_VgrG/RHS"/>
</dbReference>
<evidence type="ECO:0000256" key="3">
    <source>
        <dbReference type="ARBA" id="ARBA00023157"/>
    </source>
</evidence>
<dbReference type="PANTHER" id="PTHR32305:SF15">
    <property type="entry name" value="PROTEIN RHSA-RELATED"/>
    <property type="match status" value="1"/>
</dbReference>
<feature type="compositionally biased region" description="Basic residues" evidence="4">
    <location>
        <begin position="80"/>
        <end position="89"/>
    </location>
</feature>
<feature type="domain" description="Hint" evidence="5">
    <location>
        <begin position="2675"/>
        <end position="2782"/>
    </location>
</feature>